<feature type="domain" description="Tudor" evidence="3">
    <location>
        <begin position="635"/>
        <end position="693"/>
    </location>
</feature>
<dbReference type="PROSITE" id="PS50304">
    <property type="entry name" value="TUDOR"/>
    <property type="match status" value="1"/>
</dbReference>
<keyword evidence="1" id="KW-0694">RNA-binding</keyword>
<feature type="compositionally biased region" description="Polar residues" evidence="2">
    <location>
        <begin position="246"/>
        <end position="309"/>
    </location>
</feature>
<dbReference type="InterPro" id="IPR036612">
    <property type="entry name" value="KH_dom_type_1_sf"/>
</dbReference>
<dbReference type="PROSITE" id="PS50084">
    <property type="entry name" value="KH_TYPE_1"/>
    <property type="match status" value="1"/>
</dbReference>
<dbReference type="AlphaFoldDB" id="A0A814H7W0"/>
<dbReference type="Gene3D" id="3.30.1370.10">
    <property type="entry name" value="K Homology domain, type 1"/>
    <property type="match status" value="1"/>
</dbReference>
<reference evidence="4" key="1">
    <citation type="submission" date="2021-02" db="EMBL/GenBank/DDBJ databases">
        <authorList>
            <person name="Nowell W R."/>
        </authorList>
    </citation>
    <scope>NUCLEOTIDE SEQUENCE</scope>
</reference>
<dbReference type="OrthoDB" id="10069557at2759"/>
<dbReference type="InterPro" id="IPR047368">
    <property type="entry name" value="KH-I_AKAP1"/>
</dbReference>
<feature type="region of interest" description="Disordered" evidence="2">
    <location>
        <begin position="239"/>
        <end position="343"/>
    </location>
</feature>
<sequence length="802" mass="90362">SFFHSCNNSIVTDEYLPITNNNEQSPLLKSKVFLTDPSTTTTTMSSNFTDELALSYLKQTCDQQCQTDDVDISVIRKKTNDQEIQTIFSPSLQHELTIVPSTSSTKLNDYPKIEHDEFATKITYDNIADYKLEDKMPRSSSIESGLIDCSNEDEFCLIATTANSTNDNSSNQENDKQQTIIDQTNEDVDQVLPCTPSVQLIENDVKNETQEDEQTLEIQLTPTTKRLWSDIVDETANDDKQKEILSTKSENNDTNLTKTVQQPQQQSILTNGYHNETDQTTNIQSHKTLTKPRVTSTIDHLPPQTDNRISSSSSSSLSPTTPTAVTSQKMKPNANKPRHHNNIWYSYDYPYDYGYTNGKENNYYYNNNNSSHSTKKDQIKTNGTATTTLTSSTATTSSKQLVDNTSKSSTNTTPSTTAKNQNSTNKKTKQKQQVNITNTSTSNELDKSKSSNLLDEQNENYFFDDQVPMTKDQEIIIYEFHFPVHYCGRLIGKQGVHVDYIRQTTQVDLVVRDDPVSWEKQIVALHGRRADVEKALNSIAERFPPSIYKGIVFKPIHKKIVLRRRTPERFAVSSGSQLYLSDTTMTDIIVTSVVSCNHIFVQQLQHPSYSELVRLDNSMSLFYTHTEMTPLLPRPIQPGVVCAAPTQVGWFRALITDYNSNDDMAMIKFLDYGGYLYIHANTLRVLRYALQDFMFIPFQAAEVYLDSVLPIEGQDDFLPEQINAVKSSISGNVLKAIITGYHYDGLAFIQLTRPDDYSGRIVNIEIQNIVNQALTSPSLSISSPDITSTALNTINDVTTTAC</sequence>
<dbReference type="CDD" id="cd22395">
    <property type="entry name" value="KH-I_AKAP1"/>
    <property type="match status" value="1"/>
</dbReference>
<dbReference type="GO" id="GO:0005739">
    <property type="term" value="C:mitochondrion"/>
    <property type="evidence" value="ECO:0007669"/>
    <property type="project" value="UniProtKB-ARBA"/>
</dbReference>
<dbReference type="EMBL" id="CAJNOQ010003318">
    <property type="protein sequence ID" value="CAF1006336.1"/>
    <property type="molecule type" value="Genomic_DNA"/>
</dbReference>
<gene>
    <name evidence="4" type="ORF">GPM918_LOCUS14028</name>
    <name evidence="5" type="ORF">SRO942_LOCUS14028</name>
</gene>
<dbReference type="Proteomes" id="UP000663829">
    <property type="component" value="Unassembled WGS sequence"/>
</dbReference>
<evidence type="ECO:0000256" key="1">
    <source>
        <dbReference type="PROSITE-ProRule" id="PRU00117"/>
    </source>
</evidence>
<proteinExistence type="predicted"/>
<name>A0A814H7W0_9BILA</name>
<protein>
    <recommendedName>
        <fullName evidence="3">Tudor domain-containing protein</fullName>
    </recommendedName>
</protein>
<dbReference type="SUPFAM" id="SSF54791">
    <property type="entry name" value="Eukaryotic type KH-domain (KH-domain type I)"/>
    <property type="match status" value="1"/>
</dbReference>
<dbReference type="InterPro" id="IPR002999">
    <property type="entry name" value="Tudor"/>
</dbReference>
<feature type="compositionally biased region" description="Low complexity" evidence="2">
    <location>
        <begin position="389"/>
        <end position="398"/>
    </location>
</feature>
<dbReference type="SUPFAM" id="SSF63748">
    <property type="entry name" value="Tudor/PWWP/MBT"/>
    <property type="match status" value="1"/>
</dbReference>
<dbReference type="InterPro" id="IPR047367">
    <property type="entry name" value="Tudor_AKAP1"/>
</dbReference>
<dbReference type="Pfam" id="PF00567">
    <property type="entry name" value="TUDOR"/>
    <property type="match status" value="1"/>
</dbReference>
<dbReference type="InterPro" id="IPR035437">
    <property type="entry name" value="SNase_OB-fold_sf"/>
</dbReference>
<feature type="compositionally biased region" description="Low complexity" evidence="2">
    <location>
        <begin position="405"/>
        <end position="439"/>
    </location>
</feature>
<dbReference type="GO" id="GO:0003723">
    <property type="term" value="F:RNA binding"/>
    <property type="evidence" value="ECO:0007669"/>
    <property type="project" value="UniProtKB-UniRule"/>
</dbReference>
<evidence type="ECO:0000313" key="6">
    <source>
        <dbReference type="Proteomes" id="UP000663829"/>
    </source>
</evidence>
<evidence type="ECO:0000259" key="3">
    <source>
        <dbReference type="PROSITE" id="PS50304"/>
    </source>
</evidence>
<dbReference type="Proteomes" id="UP000681722">
    <property type="component" value="Unassembled WGS sequence"/>
</dbReference>
<evidence type="ECO:0000313" key="4">
    <source>
        <dbReference type="EMBL" id="CAF1006336.1"/>
    </source>
</evidence>
<evidence type="ECO:0000256" key="2">
    <source>
        <dbReference type="SAM" id="MobiDB-lite"/>
    </source>
</evidence>
<dbReference type="Gene3D" id="2.30.30.140">
    <property type="match status" value="1"/>
</dbReference>
<dbReference type="InterPro" id="IPR004087">
    <property type="entry name" value="KH_dom"/>
</dbReference>
<dbReference type="CDD" id="cd20407">
    <property type="entry name" value="Tudor_AKAP1"/>
    <property type="match status" value="1"/>
</dbReference>
<feature type="region of interest" description="Disordered" evidence="2">
    <location>
        <begin position="389"/>
        <end position="451"/>
    </location>
</feature>
<dbReference type="Pfam" id="PF00013">
    <property type="entry name" value="KH_1"/>
    <property type="match status" value="1"/>
</dbReference>
<dbReference type="InterPro" id="IPR004088">
    <property type="entry name" value="KH_dom_type_1"/>
</dbReference>
<comment type="caution">
    <text evidence="4">The sequence shown here is derived from an EMBL/GenBank/DDBJ whole genome shotgun (WGS) entry which is preliminary data.</text>
</comment>
<dbReference type="SMART" id="SM00322">
    <property type="entry name" value="KH"/>
    <property type="match status" value="1"/>
</dbReference>
<dbReference type="Gene3D" id="2.40.50.90">
    <property type="match status" value="1"/>
</dbReference>
<dbReference type="EMBL" id="CAJOBC010003318">
    <property type="protein sequence ID" value="CAF3777596.1"/>
    <property type="molecule type" value="Genomic_DNA"/>
</dbReference>
<feature type="compositionally biased region" description="Low complexity" evidence="2">
    <location>
        <begin position="310"/>
        <end position="327"/>
    </location>
</feature>
<keyword evidence="6" id="KW-1185">Reference proteome</keyword>
<evidence type="ECO:0000313" key="5">
    <source>
        <dbReference type="EMBL" id="CAF3777596.1"/>
    </source>
</evidence>
<organism evidence="4 6">
    <name type="scientific">Didymodactylos carnosus</name>
    <dbReference type="NCBI Taxonomy" id="1234261"/>
    <lineage>
        <taxon>Eukaryota</taxon>
        <taxon>Metazoa</taxon>
        <taxon>Spiralia</taxon>
        <taxon>Gnathifera</taxon>
        <taxon>Rotifera</taxon>
        <taxon>Eurotatoria</taxon>
        <taxon>Bdelloidea</taxon>
        <taxon>Philodinida</taxon>
        <taxon>Philodinidae</taxon>
        <taxon>Didymodactylos</taxon>
    </lineage>
</organism>
<feature type="non-terminal residue" evidence="4">
    <location>
        <position position="1"/>
    </location>
</feature>
<accession>A0A814H7W0</accession>